<sequence>MTISGFLRLAAQTLTAPQEVARLLLALNLPREVLLTGFALVVVLNALLVGGMQAMGGTAGAMPLGFGPGVMAALLAMMLAATIFFMTWAGRVVGGTGRMQDVAVLLIWLQALRALAQLGVALVAGLSGALAAVLVMAALVAGLWIVVNFLDVAHGLNSPLKAILVLVLATVGLMLALTLLLPLLGITPDRMAGYV</sequence>
<dbReference type="InterPro" id="IPR006977">
    <property type="entry name" value="Yip1_dom"/>
</dbReference>
<feature type="transmembrane region" description="Helical" evidence="5">
    <location>
        <begin position="102"/>
        <end position="123"/>
    </location>
</feature>
<feature type="domain" description="Yip1" evidence="6">
    <location>
        <begin position="12"/>
        <end position="177"/>
    </location>
</feature>
<feature type="transmembrane region" description="Helical" evidence="5">
    <location>
        <begin position="129"/>
        <end position="150"/>
    </location>
</feature>
<dbReference type="Pfam" id="PF04893">
    <property type="entry name" value="Yip1"/>
    <property type="match status" value="1"/>
</dbReference>
<dbReference type="Proteomes" id="UP000199093">
    <property type="component" value="Unassembled WGS sequence"/>
</dbReference>
<evidence type="ECO:0000313" key="8">
    <source>
        <dbReference type="Proteomes" id="UP000199093"/>
    </source>
</evidence>
<name>A0A1G8RBB2_9RHOB</name>
<evidence type="ECO:0000256" key="4">
    <source>
        <dbReference type="ARBA" id="ARBA00023136"/>
    </source>
</evidence>
<evidence type="ECO:0000256" key="3">
    <source>
        <dbReference type="ARBA" id="ARBA00022989"/>
    </source>
</evidence>
<keyword evidence="2 5" id="KW-0812">Transmembrane</keyword>
<keyword evidence="3 5" id="KW-1133">Transmembrane helix</keyword>
<protein>
    <recommendedName>
        <fullName evidence="6">Yip1 domain-containing protein</fullName>
    </recommendedName>
</protein>
<evidence type="ECO:0000313" key="7">
    <source>
        <dbReference type="EMBL" id="SDJ14312.1"/>
    </source>
</evidence>
<dbReference type="STRING" id="555512.SAMN04487993_101976"/>
<evidence type="ECO:0000256" key="5">
    <source>
        <dbReference type="SAM" id="Phobius"/>
    </source>
</evidence>
<gene>
    <name evidence="7" type="ORF">SAMN04487993_101976</name>
</gene>
<dbReference type="EMBL" id="FNEJ01000019">
    <property type="protein sequence ID" value="SDJ14312.1"/>
    <property type="molecule type" value="Genomic_DNA"/>
</dbReference>
<keyword evidence="4 5" id="KW-0472">Membrane</keyword>
<dbReference type="GO" id="GO:0016020">
    <property type="term" value="C:membrane"/>
    <property type="evidence" value="ECO:0007669"/>
    <property type="project" value="UniProtKB-SubCell"/>
</dbReference>
<evidence type="ECO:0000256" key="2">
    <source>
        <dbReference type="ARBA" id="ARBA00022692"/>
    </source>
</evidence>
<dbReference type="AlphaFoldDB" id="A0A1G8RBB2"/>
<feature type="transmembrane region" description="Helical" evidence="5">
    <location>
        <begin position="162"/>
        <end position="186"/>
    </location>
</feature>
<keyword evidence="8" id="KW-1185">Reference proteome</keyword>
<comment type="subcellular location">
    <subcellularLocation>
        <location evidence="1">Membrane</location>
        <topology evidence="1">Multi-pass membrane protein</topology>
    </subcellularLocation>
</comment>
<feature type="transmembrane region" description="Helical" evidence="5">
    <location>
        <begin position="66"/>
        <end position="90"/>
    </location>
</feature>
<evidence type="ECO:0000259" key="6">
    <source>
        <dbReference type="Pfam" id="PF04893"/>
    </source>
</evidence>
<organism evidence="7 8">
    <name type="scientific">Salipiger marinus</name>
    <dbReference type="NCBI Taxonomy" id="555512"/>
    <lineage>
        <taxon>Bacteria</taxon>
        <taxon>Pseudomonadati</taxon>
        <taxon>Pseudomonadota</taxon>
        <taxon>Alphaproteobacteria</taxon>
        <taxon>Rhodobacterales</taxon>
        <taxon>Roseobacteraceae</taxon>
        <taxon>Salipiger</taxon>
    </lineage>
</organism>
<evidence type="ECO:0000256" key="1">
    <source>
        <dbReference type="ARBA" id="ARBA00004141"/>
    </source>
</evidence>
<dbReference type="RefSeq" id="WP_110506217.1">
    <property type="nucleotide sequence ID" value="NZ_FNEJ01000019.1"/>
</dbReference>
<feature type="transmembrane region" description="Helical" evidence="5">
    <location>
        <begin position="33"/>
        <end position="54"/>
    </location>
</feature>
<reference evidence="7 8" key="1">
    <citation type="submission" date="2016-10" db="EMBL/GenBank/DDBJ databases">
        <authorList>
            <person name="de Groot N.N."/>
        </authorList>
    </citation>
    <scope>NUCLEOTIDE SEQUENCE [LARGE SCALE GENOMIC DNA]</scope>
    <source>
        <strain evidence="7 8">DSM 26424</strain>
    </source>
</reference>
<proteinExistence type="predicted"/>
<accession>A0A1G8RBB2</accession>